<dbReference type="Proteomes" id="UP000051445">
    <property type="component" value="Unassembled WGS sequence"/>
</dbReference>
<name>A0A0R1P7X6_9LACO</name>
<dbReference type="STRING" id="1423746.FD27_GL001553"/>
<keyword evidence="1" id="KW-1133">Transmembrane helix</keyword>
<keyword evidence="3" id="KW-1185">Reference proteome</keyword>
<proteinExistence type="predicted"/>
<gene>
    <name evidence="2" type="ORF">FD27_GL001553</name>
</gene>
<evidence type="ECO:0000256" key="1">
    <source>
        <dbReference type="SAM" id="Phobius"/>
    </source>
</evidence>
<organism evidence="2 3">
    <name type="scientific">Limosilactobacillus frumenti DSM 13145</name>
    <dbReference type="NCBI Taxonomy" id="1423746"/>
    <lineage>
        <taxon>Bacteria</taxon>
        <taxon>Bacillati</taxon>
        <taxon>Bacillota</taxon>
        <taxon>Bacilli</taxon>
        <taxon>Lactobacillales</taxon>
        <taxon>Lactobacillaceae</taxon>
        <taxon>Limosilactobacillus</taxon>
    </lineage>
</organism>
<comment type="caution">
    <text evidence="2">The sequence shown here is derived from an EMBL/GenBank/DDBJ whole genome shotgun (WGS) entry which is preliminary data.</text>
</comment>
<sequence length="223" mass="25828">MVLTTTWITVAVVSTAFLLTSVLSSLLIHYPRDLTSVSVMAINHDYHQIQSYLLNPFAEHLVLSSLRISTHGLAHYQQVKSLFIIVEVIAVLSSLMAFAEIMRIKKSTKQLLNQLSALRMTFFAIIMCLLLFLIDFNTHFIELHHWLFHNDWWVFKPATDQTILLMPTSFFIQCCLLWLGLVVITWGILDVVIRHLLFTAYFGFNKTNHCWDKRDNDNGKDDQ</sequence>
<evidence type="ECO:0000313" key="2">
    <source>
        <dbReference type="EMBL" id="KRL28557.1"/>
    </source>
</evidence>
<feature type="transmembrane region" description="Helical" evidence="1">
    <location>
        <begin position="161"/>
        <end position="189"/>
    </location>
</feature>
<feature type="transmembrane region" description="Helical" evidence="1">
    <location>
        <begin position="120"/>
        <end position="141"/>
    </location>
</feature>
<feature type="transmembrane region" description="Helical" evidence="1">
    <location>
        <begin position="7"/>
        <end position="30"/>
    </location>
</feature>
<protein>
    <recommendedName>
        <fullName evidence="4">Integral membrane protein</fullName>
    </recommendedName>
</protein>
<keyword evidence="1" id="KW-0472">Membrane</keyword>
<reference evidence="2 3" key="1">
    <citation type="journal article" date="2015" name="Genome Announc.">
        <title>Expanding the biotechnology potential of lactobacilli through comparative genomics of 213 strains and associated genera.</title>
        <authorList>
            <person name="Sun Z."/>
            <person name="Harris H.M."/>
            <person name="McCann A."/>
            <person name="Guo C."/>
            <person name="Argimon S."/>
            <person name="Zhang W."/>
            <person name="Yang X."/>
            <person name="Jeffery I.B."/>
            <person name="Cooney J.C."/>
            <person name="Kagawa T.F."/>
            <person name="Liu W."/>
            <person name="Song Y."/>
            <person name="Salvetti E."/>
            <person name="Wrobel A."/>
            <person name="Rasinkangas P."/>
            <person name="Parkhill J."/>
            <person name="Rea M.C."/>
            <person name="O'Sullivan O."/>
            <person name="Ritari J."/>
            <person name="Douillard F.P."/>
            <person name="Paul Ross R."/>
            <person name="Yang R."/>
            <person name="Briner A.E."/>
            <person name="Felis G.E."/>
            <person name="de Vos W.M."/>
            <person name="Barrangou R."/>
            <person name="Klaenhammer T.R."/>
            <person name="Caufield P.W."/>
            <person name="Cui Y."/>
            <person name="Zhang H."/>
            <person name="O'Toole P.W."/>
        </authorList>
    </citation>
    <scope>NUCLEOTIDE SEQUENCE [LARGE SCALE GENOMIC DNA]</scope>
    <source>
        <strain evidence="2 3">DSM 13145</strain>
    </source>
</reference>
<dbReference type="InterPro" id="IPR010178">
    <property type="entry name" value="Lit"/>
</dbReference>
<feature type="transmembrane region" description="Helical" evidence="1">
    <location>
        <begin position="81"/>
        <end position="99"/>
    </location>
</feature>
<accession>A0A0R1P7X6</accession>
<keyword evidence="1" id="KW-0812">Transmembrane</keyword>
<evidence type="ECO:0000313" key="3">
    <source>
        <dbReference type="Proteomes" id="UP000051445"/>
    </source>
</evidence>
<evidence type="ECO:0008006" key="4">
    <source>
        <dbReference type="Google" id="ProtNLM"/>
    </source>
</evidence>
<dbReference type="NCBIfam" id="TIGR01906">
    <property type="entry name" value="integ_TIGR01906"/>
    <property type="match status" value="1"/>
</dbReference>
<dbReference type="Pfam" id="PF07314">
    <property type="entry name" value="Lit"/>
    <property type="match status" value="1"/>
</dbReference>
<dbReference type="EMBL" id="AZER01000004">
    <property type="protein sequence ID" value="KRL28557.1"/>
    <property type="molecule type" value="Genomic_DNA"/>
</dbReference>
<dbReference type="AlphaFoldDB" id="A0A0R1P7X6"/>